<keyword evidence="3" id="KW-1185">Reference proteome</keyword>
<evidence type="ECO:0000256" key="1">
    <source>
        <dbReference type="SAM" id="Phobius"/>
    </source>
</evidence>
<comment type="caution">
    <text evidence="2">The sequence shown here is derived from an EMBL/GenBank/DDBJ whole genome shotgun (WGS) entry which is preliminary data.</text>
</comment>
<dbReference type="EMBL" id="JACTNZ010000011">
    <property type="protein sequence ID" value="KAG5525574.1"/>
    <property type="molecule type" value="Genomic_DNA"/>
</dbReference>
<evidence type="ECO:0000313" key="3">
    <source>
        <dbReference type="Proteomes" id="UP000823749"/>
    </source>
</evidence>
<name>A0AAV6IG01_9ERIC</name>
<evidence type="ECO:0000313" key="2">
    <source>
        <dbReference type="EMBL" id="KAG5525574.1"/>
    </source>
</evidence>
<feature type="transmembrane region" description="Helical" evidence="1">
    <location>
        <begin position="96"/>
        <end position="115"/>
    </location>
</feature>
<accession>A0AAV6IG01</accession>
<reference evidence="2" key="1">
    <citation type="submission" date="2020-08" db="EMBL/GenBank/DDBJ databases">
        <title>Plant Genome Project.</title>
        <authorList>
            <person name="Zhang R.-G."/>
        </authorList>
    </citation>
    <scope>NUCLEOTIDE SEQUENCE</scope>
    <source>
        <strain evidence="2">WSP0</strain>
        <tissue evidence="2">Leaf</tissue>
    </source>
</reference>
<protein>
    <submittedName>
        <fullName evidence="2">Uncharacterized protein</fullName>
    </submittedName>
</protein>
<keyword evidence="1" id="KW-0472">Membrane</keyword>
<keyword evidence="1" id="KW-0812">Transmembrane</keyword>
<keyword evidence="1" id="KW-1133">Transmembrane helix</keyword>
<sequence length="131" mass="15270">MRFFIGGIWNTYSNCEKICWETGQTTIYAILWSLWKARNDIIFRNSTPDLDDVVDIIKFRVAIWVKGTRNLPIYSIKDFKTASIGLGDLFCDVLRCYGFGCCLSFFLITFVFVSFNSLLDDFFWRVLPAQD</sequence>
<proteinExistence type="predicted"/>
<dbReference type="AlphaFoldDB" id="A0AAV6IG01"/>
<dbReference type="Proteomes" id="UP000823749">
    <property type="component" value="Chromosome 11"/>
</dbReference>
<organism evidence="2 3">
    <name type="scientific">Rhododendron griersonianum</name>
    <dbReference type="NCBI Taxonomy" id="479676"/>
    <lineage>
        <taxon>Eukaryota</taxon>
        <taxon>Viridiplantae</taxon>
        <taxon>Streptophyta</taxon>
        <taxon>Embryophyta</taxon>
        <taxon>Tracheophyta</taxon>
        <taxon>Spermatophyta</taxon>
        <taxon>Magnoliopsida</taxon>
        <taxon>eudicotyledons</taxon>
        <taxon>Gunneridae</taxon>
        <taxon>Pentapetalae</taxon>
        <taxon>asterids</taxon>
        <taxon>Ericales</taxon>
        <taxon>Ericaceae</taxon>
        <taxon>Ericoideae</taxon>
        <taxon>Rhodoreae</taxon>
        <taxon>Rhododendron</taxon>
    </lineage>
</organism>
<gene>
    <name evidence="2" type="ORF">RHGRI_032018</name>
</gene>